<keyword evidence="5" id="KW-0503">Monooxygenase</keyword>
<dbReference type="OrthoDB" id="16820at2759"/>
<comment type="similarity">
    <text evidence="1">Belongs to the paxM FAD-dependent monooxygenase family.</text>
</comment>
<evidence type="ECO:0000256" key="2">
    <source>
        <dbReference type="ARBA" id="ARBA00022630"/>
    </source>
</evidence>
<sequence>MDIMATPEPAPESSPDAPERAPDAPTLPLSIVVVGAGLGGLLASIGLALDGHHVTILEQSATFGEVGAGMRIPPNCSRILRRWGVDTTYLKKTHSNGNRFLRYDNGALLADMPHGVPELDFGGSYLMVHRADFHSALLARALALGVEVRGGRRVEEYEWDAPAAVIQGGERVEGDLLVIADGVQSSARAAFQGHELPPTDTGDIVYRILIPGQVLLADPEMRDLISQPWVTSWCGPDAHVIGYPVRGGEVYNVVFCCSEASMQERPFAKGENKVVVSDNLELLRRFEGWEPRVKKLVELSGDFLKWRLYDLELVDNWVFPTGKAVMLGDAVHPMLPYMSSGAAMACEDAAVLRKVLRTADRKDLRPSLVKYQEIRQPRASRVQKAGRLLQEAYHLPDGEEQKERDEWITRDDERNPIFWGHKERRDWLFGHDAEEF</sequence>
<evidence type="ECO:0000313" key="8">
    <source>
        <dbReference type="EMBL" id="KAH6670254.1"/>
    </source>
</evidence>
<gene>
    <name evidence="8" type="ORF">F5X68DRAFT_248802</name>
</gene>
<evidence type="ECO:0000256" key="5">
    <source>
        <dbReference type="ARBA" id="ARBA00023033"/>
    </source>
</evidence>
<dbReference type="AlphaFoldDB" id="A0A9P9A7W1"/>
<keyword evidence="9" id="KW-1185">Reference proteome</keyword>
<dbReference type="GO" id="GO:0004497">
    <property type="term" value="F:monooxygenase activity"/>
    <property type="evidence" value="ECO:0007669"/>
    <property type="project" value="UniProtKB-KW"/>
</dbReference>
<evidence type="ECO:0000256" key="4">
    <source>
        <dbReference type="ARBA" id="ARBA00023002"/>
    </source>
</evidence>
<dbReference type="GO" id="GO:0071949">
    <property type="term" value="F:FAD binding"/>
    <property type="evidence" value="ECO:0007669"/>
    <property type="project" value="InterPro"/>
</dbReference>
<protein>
    <recommendedName>
        <fullName evidence="7">FAD-binding domain-containing protein</fullName>
    </recommendedName>
</protein>
<dbReference type="EMBL" id="JAGSXJ010000030">
    <property type="protein sequence ID" value="KAH6670254.1"/>
    <property type="molecule type" value="Genomic_DNA"/>
</dbReference>
<dbReference type="Gene3D" id="3.50.50.60">
    <property type="entry name" value="FAD/NAD(P)-binding domain"/>
    <property type="match status" value="1"/>
</dbReference>
<dbReference type="SUPFAM" id="SSF51905">
    <property type="entry name" value="FAD/NAD(P)-binding domain"/>
    <property type="match status" value="1"/>
</dbReference>
<keyword evidence="3" id="KW-0274">FAD</keyword>
<evidence type="ECO:0000256" key="3">
    <source>
        <dbReference type="ARBA" id="ARBA00022827"/>
    </source>
</evidence>
<dbReference type="InterPro" id="IPR050493">
    <property type="entry name" value="FAD-dep_Monooxygenase_BioMet"/>
</dbReference>
<dbReference type="InterPro" id="IPR036188">
    <property type="entry name" value="FAD/NAD-bd_sf"/>
</dbReference>
<feature type="region of interest" description="Disordered" evidence="6">
    <location>
        <begin position="1"/>
        <end position="23"/>
    </location>
</feature>
<dbReference type="PRINTS" id="PR00420">
    <property type="entry name" value="RNGMNOXGNASE"/>
</dbReference>
<keyword evidence="2" id="KW-0285">Flavoprotein</keyword>
<evidence type="ECO:0000256" key="1">
    <source>
        <dbReference type="ARBA" id="ARBA00007992"/>
    </source>
</evidence>
<dbReference type="Pfam" id="PF01494">
    <property type="entry name" value="FAD_binding_3"/>
    <property type="match status" value="1"/>
</dbReference>
<keyword evidence="4" id="KW-0560">Oxidoreductase</keyword>
<accession>A0A9P9A7W1</accession>
<comment type="caution">
    <text evidence="8">The sequence shown here is derived from an EMBL/GenBank/DDBJ whole genome shotgun (WGS) entry which is preliminary data.</text>
</comment>
<dbReference type="PANTHER" id="PTHR13789:SF147">
    <property type="entry name" value="PUTATIVE (AFU_ORTHOLOGUE AFUA_2G01950)-RELATED"/>
    <property type="match status" value="1"/>
</dbReference>
<evidence type="ECO:0000259" key="7">
    <source>
        <dbReference type="Pfam" id="PF01494"/>
    </source>
</evidence>
<name>A0A9P9A7W1_9PEZI</name>
<dbReference type="SUPFAM" id="SSF54373">
    <property type="entry name" value="FAD-linked reductases, C-terminal domain"/>
    <property type="match status" value="1"/>
</dbReference>
<organism evidence="8 9">
    <name type="scientific">Plectosphaerella plurivora</name>
    <dbReference type="NCBI Taxonomy" id="936078"/>
    <lineage>
        <taxon>Eukaryota</taxon>
        <taxon>Fungi</taxon>
        <taxon>Dikarya</taxon>
        <taxon>Ascomycota</taxon>
        <taxon>Pezizomycotina</taxon>
        <taxon>Sordariomycetes</taxon>
        <taxon>Hypocreomycetidae</taxon>
        <taxon>Glomerellales</taxon>
        <taxon>Plectosphaerellaceae</taxon>
        <taxon>Plectosphaerella</taxon>
    </lineage>
</organism>
<dbReference type="Proteomes" id="UP000770015">
    <property type="component" value="Unassembled WGS sequence"/>
</dbReference>
<reference evidence="8" key="1">
    <citation type="journal article" date="2021" name="Nat. Commun.">
        <title>Genetic determinants of endophytism in the Arabidopsis root mycobiome.</title>
        <authorList>
            <person name="Mesny F."/>
            <person name="Miyauchi S."/>
            <person name="Thiergart T."/>
            <person name="Pickel B."/>
            <person name="Atanasova L."/>
            <person name="Karlsson M."/>
            <person name="Huettel B."/>
            <person name="Barry K.W."/>
            <person name="Haridas S."/>
            <person name="Chen C."/>
            <person name="Bauer D."/>
            <person name="Andreopoulos W."/>
            <person name="Pangilinan J."/>
            <person name="LaButti K."/>
            <person name="Riley R."/>
            <person name="Lipzen A."/>
            <person name="Clum A."/>
            <person name="Drula E."/>
            <person name="Henrissat B."/>
            <person name="Kohler A."/>
            <person name="Grigoriev I.V."/>
            <person name="Martin F.M."/>
            <person name="Hacquard S."/>
        </authorList>
    </citation>
    <scope>NUCLEOTIDE SEQUENCE</scope>
    <source>
        <strain evidence="8">MPI-SDFR-AT-0117</strain>
    </source>
</reference>
<proteinExistence type="inferred from homology"/>
<dbReference type="PANTHER" id="PTHR13789">
    <property type="entry name" value="MONOOXYGENASE"/>
    <property type="match status" value="1"/>
</dbReference>
<evidence type="ECO:0000256" key="6">
    <source>
        <dbReference type="SAM" id="MobiDB-lite"/>
    </source>
</evidence>
<feature type="domain" description="FAD-binding" evidence="7">
    <location>
        <begin position="31"/>
        <end position="382"/>
    </location>
</feature>
<dbReference type="InterPro" id="IPR002938">
    <property type="entry name" value="FAD-bd"/>
</dbReference>
<evidence type="ECO:0000313" key="9">
    <source>
        <dbReference type="Proteomes" id="UP000770015"/>
    </source>
</evidence>